<name>A0AAD6ZTU9_9AGAR</name>
<feature type="region of interest" description="Disordered" evidence="1">
    <location>
        <begin position="122"/>
        <end position="141"/>
    </location>
</feature>
<proteinExistence type="predicted"/>
<gene>
    <name evidence="2" type="ORF">DFH08DRAFT_812636</name>
</gene>
<keyword evidence="3" id="KW-1185">Reference proteome</keyword>
<feature type="compositionally biased region" description="Basic and acidic residues" evidence="1">
    <location>
        <begin position="388"/>
        <end position="398"/>
    </location>
</feature>
<accession>A0AAD6ZTU9</accession>
<comment type="caution">
    <text evidence="2">The sequence shown here is derived from an EMBL/GenBank/DDBJ whole genome shotgun (WGS) entry which is preliminary data.</text>
</comment>
<dbReference type="AlphaFoldDB" id="A0AAD6ZTU9"/>
<evidence type="ECO:0000313" key="3">
    <source>
        <dbReference type="Proteomes" id="UP001218218"/>
    </source>
</evidence>
<feature type="region of interest" description="Disordered" evidence="1">
    <location>
        <begin position="384"/>
        <end position="416"/>
    </location>
</feature>
<evidence type="ECO:0000256" key="1">
    <source>
        <dbReference type="SAM" id="MobiDB-lite"/>
    </source>
</evidence>
<evidence type="ECO:0000313" key="2">
    <source>
        <dbReference type="EMBL" id="KAJ7339245.1"/>
    </source>
</evidence>
<dbReference type="Proteomes" id="UP001218218">
    <property type="component" value="Unassembled WGS sequence"/>
</dbReference>
<sequence>MPGGLARGGDTEENRGVDVVDDADADCVATRDPGDVRCQPFAREHKWQGATYMSASMHTPNPGSEKCTPWVRSSEGTHTGRQYYMGSHSAQMWHLGLRKATTWKGSKIWTKCVPNIDNRRMTSRKDRKERTRGNTRRCEARVDGSGLKRQFSHWRCESDGGTAHAQTQAPPWVDKGEGEVWPQNEGMDVDVDVVAWYSWWPASSLVFHWHMSECRDARAQQRYGCCAYGGGATSQCSSNSGADEADVSRNISLYVLAEEPLSLHVKLDMPSGPNERPLLAAWDSPASLLPEGPMLMGARDGAGGGDCEREAEDAVQCGGALAFLDKVVPAARDPNLLSSGGDTFTTRPINSHSKSSSGVHIALDSGPGTILGCLSKAVLKAHRPQMARTERTSCRDPDGDAGGPARGAHARTDPRQHTDTRWVNYLGKEDTVFDITALEETPFKYGIIFYTLLTPEKLTHPV</sequence>
<organism evidence="2 3">
    <name type="scientific">Mycena albidolilacea</name>
    <dbReference type="NCBI Taxonomy" id="1033008"/>
    <lineage>
        <taxon>Eukaryota</taxon>
        <taxon>Fungi</taxon>
        <taxon>Dikarya</taxon>
        <taxon>Basidiomycota</taxon>
        <taxon>Agaricomycotina</taxon>
        <taxon>Agaricomycetes</taxon>
        <taxon>Agaricomycetidae</taxon>
        <taxon>Agaricales</taxon>
        <taxon>Marasmiineae</taxon>
        <taxon>Mycenaceae</taxon>
        <taxon>Mycena</taxon>
    </lineage>
</organism>
<reference evidence="2" key="1">
    <citation type="submission" date="2023-03" db="EMBL/GenBank/DDBJ databases">
        <title>Massive genome expansion in bonnet fungi (Mycena s.s.) driven by repeated elements and novel gene families across ecological guilds.</title>
        <authorList>
            <consortium name="Lawrence Berkeley National Laboratory"/>
            <person name="Harder C.B."/>
            <person name="Miyauchi S."/>
            <person name="Viragh M."/>
            <person name="Kuo A."/>
            <person name="Thoen E."/>
            <person name="Andreopoulos B."/>
            <person name="Lu D."/>
            <person name="Skrede I."/>
            <person name="Drula E."/>
            <person name="Henrissat B."/>
            <person name="Morin E."/>
            <person name="Kohler A."/>
            <person name="Barry K."/>
            <person name="LaButti K."/>
            <person name="Morin E."/>
            <person name="Salamov A."/>
            <person name="Lipzen A."/>
            <person name="Mereny Z."/>
            <person name="Hegedus B."/>
            <person name="Baldrian P."/>
            <person name="Stursova M."/>
            <person name="Weitz H."/>
            <person name="Taylor A."/>
            <person name="Grigoriev I.V."/>
            <person name="Nagy L.G."/>
            <person name="Martin F."/>
            <person name="Kauserud H."/>
        </authorList>
    </citation>
    <scope>NUCLEOTIDE SEQUENCE</scope>
    <source>
        <strain evidence="2">CBHHK002</strain>
    </source>
</reference>
<protein>
    <submittedName>
        <fullName evidence="2">Uncharacterized protein</fullName>
    </submittedName>
</protein>
<dbReference type="EMBL" id="JARIHO010000028">
    <property type="protein sequence ID" value="KAJ7339245.1"/>
    <property type="molecule type" value="Genomic_DNA"/>
</dbReference>